<dbReference type="AlphaFoldDB" id="A0ABD1YP19"/>
<sequence length="66" mass="7833">MENKQKEEPKKRKALEQHVFDLKTKTKEEKEMKEEFPNAAWIGEASRSKPLDTKIMVNFNEWGVLL</sequence>
<reference evidence="1 2" key="1">
    <citation type="submission" date="2024-09" db="EMBL/GenBank/DDBJ databases">
        <title>Chromosome-scale assembly of Riccia fluitans.</title>
        <authorList>
            <person name="Paukszto L."/>
            <person name="Sawicki J."/>
            <person name="Karawczyk K."/>
            <person name="Piernik-Szablinska J."/>
            <person name="Szczecinska M."/>
            <person name="Mazdziarz M."/>
        </authorList>
    </citation>
    <scope>NUCLEOTIDE SEQUENCE [LARGE SCALE GENOMIC DNA]</scope>
    <source>
        <strain evidence="1">Rf_01</strain>
        <tissue evidence="1">Aerial parts of the thallus</tissue>
    </source>
</reference>
<gene>
    <name evidence="1" type="ORF">R1flu_004002</name>
</gene>
<protein>
    <submittedName>
        <fullName evidence="1">Uncharacterized protein</fullName>
    </submittedName>
</protein>
<accession>A0ABD1YP19</accession>
<evidence type="ECO:0000313" key="2">
    <source>
        <dbReference type="Proteomes" id="UP001605036"/>
    </source>
</evidence>
<dbReference type="Proteomes" id="UP001605036">
    <property type="component" value="Unassembled WGS sequence"/>
</dbReference>
<name>A0ABD1YP19_9MARC</name>
<proteinExistence type="predicted"/>
<dbReference type="EMBL" id="JBHFFA010000003">
    <property type="protein sequence ID" value="KAL2632523.1"/>
    <property type="molecule type" value="Genomic_DNA"/>
</dbReference>
<evidence type="ECO:0000313" key="1">
    <source>
        <dbReference type="EMBL" id="KAL2632523.1"/>
    </source>
</evidence>
<comment type="caution">
    <text evidence="1">The sequence shown here is derived from an EMBL/GenBank/DDBJ whole genome shotgun (WGS) entry which is preliminary data.</text>
</comment>
<keyword evidence="2" id="KW-1185">Reference proteome</keyword>
<organism evidence="1 2">
    <name type="scientific">Riccia fluitans</name>
    <dbReference type="NCBI Taxonomy" id="41844"/>
    <lineage>
        <taxon>Eukaryota</taxon>
        <taxon>Viridiplantae</taxon>
        <taxon>Streptophyta</taxon>
        <taxon>Embryophyta</taxon>
        <taxon>Marchantiophyta</taxon>
        <taxon>Marchantiopsida</taxon>
        <taxon>Marchantiidae</taxon>
        <taxon>Marchantiales</taxon>
        <taxon>Ricciaceae</taxon>
        <taxon>Riccia</taxon>
    </lineage>
</organism>